<dbReference type="Proteomes" id="UP000479710">
    <property type="component" value="Unassembled WGS sequence"/>
</dbReference>
<dbReference type="OrthoDB" id="10610345at2759"/>
<proteinExistence type="predicted"/>
<evidence type="ECO:0000313" key="2">
    <source>
        <dbReference type="Proteomes" id="UP000479710"/>
    </source>
</evidence>
<comment type="caution">
    <text evidence="1">The sequence shown here is derived from an EMBL/GenBank/DDBJ whole genome shotgun (WGS) entry which is preliminary data.</text>
</comment>
<name>A0A6G1EK66_9ORYZ</name>
<keyword evidence="2" id="KW-1185">Reference proteome</keyword>
<gene>
    <name evidence="1" type="ORF">E2562_015632</name>
</gene>
<protein>
    <submittedName>
        <fullName evidence="1">Uncharacterized protein</fullName>
    </submittedName>
</protein>
<accession>A0A6G1EK66</accession>
<organism evidence="1 2">
    <name type="scientific">Oryza meyeriana var. granulata</name>
    <dbReference type="NCBI Taxonomy" id="110450"/>
    <lineage>
        <taxon>Eukaryota</taxon>
        <taxon>Viridiplantae</taxon>
        <taxon>Streptophyta</taxon>
        <taxon>Embryophyta</taxon>
        <taxon>Tracheophyta</taxon>
        <taxon>Spermatophyta</taxon>
        <taxon>Magnoliopsida</taxon>
        <taxon>Liliopsida</taxon>
        <taxon>Poales</taxon>
        <taxon>Poaceae</taxon>
        <taxon>BOP clade</taxon>
        <taxon>Oryzoideae</taxon>
        <taxon>Oryzeae</taxon>
        <taxon>Oryzinae</taxon>
        <taxon>Oryza</taxon>
        <taxon>Oryza meyeriana</taxon>
    </lineage>
</organism>
<dbReference type="EMBL" id="SPHZ02000003">
    <property type="protein sequence ID" value="KAF0925220.1"/>
    <property type="molecule type" value="Genomic_DNA"/>
</dbReference>
<dbReference type="AlphaFoldDB" id="A0A6G1EK66"/>
<evidence type="ECO:0000313" key="1">
    <source>
        <dbReference type="EMBL" id="KAF0925220.1"/>
    </source>
</evidence>
<sequence>MLSDAFMSPPLTDEDAAQADVRELLMRLHIGHTEVKNRAVDVLLEALNKDEKSILSVLGRTNVAALV</sequence>
<reference evidence="1 2" key="1">
    <citation type="submission" date="2019-11" db="EMBL/GenBank/DDBJ databases">
        <title>Whole genome sequence of Oryza granulata.</title>
        <authorList>
            <person name="Li W."/>
        </authorList>
    </citation>
    <scope>NUCLEOTIDE SEQUENCE [LARGE SCALE GENOMIC DNA]</scope>
    <source>
        <strain evidence="2">cv. Menghai</strain>
        <tissue evidence="1">Leaf</tissue>
    </source>
</reference>